<dbReference type="EMBL" id="OX597837">
    <property type="protein sequence ID" value="CAI9740285.1"/>
    <property type="molecule type" value="Genomic_DNA"/>
</dbReference>
<feature type="compositionally biased region" description="Polar residues" evidence="2">
    <location>
        <begin position="975"/>
        <end position="996"/>
    </location>
</feature>
<dbReference type="Gene3D" id="1.10.472.80">
    <property type="entry name" value="Ypt/Rab-GAP domain of gyp1p, domain 3"/>
    <property type="match status" value="1"/>
</dbReference>
<feature type="compositionally biased region" description="Polar residues" evidence="2">
    <location>
        <begin position="60"/>
        <end position="79"/>
    </location>
</feature>
<sequence length="1341" mass="149542">MMMEKLLETQLDNIHETVTSEQRSGRQDRVHSSDDDVFLTGTTPPTRRSNVATFGKSPPLMSSTSPRLGKSSSHFSDSNGKVRPHRGKTSSVDDRLQGTFMHPAVSASALTSGTTTTSTSTAVPVSEADPVHCSAINSNEKHDKTGESSPTNTGYLPDHSYGGATYCRQSRPRGSIFDDLLFEIYDQWYDSYRDSFDSDTFTEYSSAAEIPHYYTTARWEYNLESEDRRIKKFSRAYLENQGVEKLKEIESGLRYDINQMSARLVRQLKRRDHRIAKLNCNFDLVTAFLQASSLKRQPFWTIPAEQHFSFHGQNMFAFMNNLESRLFKKNKKRQDVVPRRRLQQPPISFGKSASCPSSFGIDTRIKFSIEPPLVGENAYEQWVDAMKGVARLPLGIPEEFRRKVWLSLADHYIKEIHLDWEKTVRFAFNDRCNPDDNKLGLQIVKDLHRTGCRSFSGHDNEEERAVLKRVLLAYARWNKNVGYCQGFNVIAALLLDVFDRREDEALKVMVYLIDHVLPDSYFANNLRALSVDMAVFRDLLHWKFPYLSQHLENLQKAAQEEASGAIYEPPLTNVFTMQWFLTLFATCLPKKTVLRLWDSILLEGSEILLRAALVIWNKLSKRILMVGSADEFYTLMGELTQEMVSGDKFSPEKLIKAIYSISPFPFPQLSELREKYTYNIRPFSGTANSGKKVNQFDGGVSISDDDLDEEDMEAIRCFTGLFNLQSLNSANKAKGLEGDVSSTANTNCNDISMVGPGIYGMPSVTDSNNLTVNRSSAYMTRMTTDLSALKKQYQRLRQRQAQAHIILSAANTYQQKSHTDFITPTIESPKAMNHLFIGRNALKKHKNRFITAGPRIACQVPSGSVPGKAASLSGKFRSKSFDSHFDPNQSCQPTETQKTNCSRRSNSENTRLPDALQRLQSADNHKLSSSSQDSLPQDDTSGGGTSASVATAVVDLASDTTSSKDDTTAVEDTDAGNSSLADSVTASQENPQATSVENLAHTADISIKDSQENLNLTDPHSVSELLHSISEISANNSEDPDPTQNITNLETPTTDPASISNGPPQTVDPGPTITSASCHVANGNEDNDHNQHSLIAFDNVPEHLEDASLVVTPVSHLEDSDAKNSLEEQVSQLLRSPSLDSCNNLDFSALSEASDEVSSLASFFETNSENFKVSGDDEKTPLSLSPSELSWETVPNPPRSKERFRSHSCCSPDTLSPTEKIGIKFGVARINGDSWCHQNMMEYTRSMRRRSTKSECQLPSNNYSTNSNSLESLNSFTTDSKFSSRTVNPKTLAQQSAADPSVYLNRHCAVNGLKLGMYKPSMLVRVNKKQKPSLQRTFSKS</sequence>
<feature type="region of interest" description="Disordered" evidence="2">
    <location>
        <begin position="959"/>
        <end position="996"/>
    </location>
</feature>
<feature type="compositionally biased region" description="Low complexity" evidence="2">
    <location>
        <begin position="1258"/>
        <end position="1270"/>
    </location>
</feature>
<evidence type="ECO:0000313" key="5">
    <source>
        <dbReference type="Proteomes" id="UP001162480"/>
    </source>
</evidence>
<feature type="region of interest" description="Disordered" evidence="2">
    <location>
        <begin position="922"/>
        <end position="946"/>
    </location>
</feature>
<keyword evidence="5" id="KW-1185">Reference proteome</keyword>
<dbReference type="InterPro" id="IPR035969">
    <property type="entry name" value="Rab-GAP_TBC_sf"/>
</dbReference>
<feature type="region of interest" description="Disordered" evidence="2">
    <location>
        <begin position="1172"/>
        <end position="1212"/>
    </location>
</feature>
<evidence type="ECO:0000256" key="1">
    <source>
        <dbReference type="ARBA" id="ARBA00067508"/>
    </source>
</evidence>
<feature type="compositionally biased region" description="Basic and acidic residues" evidence="2">
    <location>
        <begin position="23"/>
        <end position="34"/>
    </location>
</feature>
<reference evidence="4" key="1">
    <citation type="submission" date="2023-08" db="EMBL/GenBank/DDBJ databases">
        <authorList>
            <person name="Alioto T."/>
            <person name="Alioto T."/>
            <person name="Gomez Garrido J."/>
        </authorList>
    </citation>
    <scope>NUCLEOTIDE SEQUENCE</scope>
</reference>
<name>A0AA36FIP1_OCTVU</name>
<dbReference type="SMART" id="SM00164">
    <property type="entry name" value="TBC"/>
    <property type="match status" value="1"/>
</dbReference>
<dbReference type="Proteomes" id="UP001162480">
    <property type="component" value="Chromosome 24"/>
</dbReference>
<dbReference type="PANTHER" id="PTHR13399">
    <property type="entry name" value="TRANSLOCON-ASSOCIATED PROTEIN TRAP , GAMMA SUBUNIT"/>
    <property type="match status" value="1"/>
</dbReference>
<feature type="region of interest" description="Disordered" evidence="2">
    <location>
        <begin position="1033"/>
        <end position="1067"/>
    </location>
</feature>
<dbReference type="Pfam" id="PF15733">
    <property type="entry name" value="DUF4682"/>
    <property type="match status" value="1"/>
</dbReference>
<evidence type="ECO:0000256" key="2">
    <source>
        <dbReference type="SAM" id="MobiDB-lite"/>
    </source>
</evidence>
<feature type="compositionally biased region" description="Low complexity" evidence="2">
    <location>
        <begin position="927"/>
        <end position="940"/>
    </location>
</feature>
<accession>A0AA36FIP1</accession>
<feature type="compositionally biased region" description="Low complexity" evidence="2">
    <location>
        <begin position="104"/>
        <end position="128"/>
    </location>
</feature>
<dbReference type="InterPro" id="IPR032738">
    <property type="entry name" value="Tbc1d30_C"/>
</dbReference>
<protein>
    <recommendedName>
        <fullName evidence="1">TBC1 domain family member 30</fullName>
    </recommendedName>
</protein>
<proteinExistence type="predicted"/>
<evidence type="ECO:0000313" key="4">
    <source>
        <dbReference type="EMBL" id="CAI9740285.1"/>
    </source>
</evidence>
<organism evidence="4 5">
    <name type="scientific">Octopus vulgaris</name>
    <name type="common">Common octopus</name>
    <dbReference type="NCBI Taxonomy" id="6645"/>
    <lineage>
        <taxon>Eukaryota</taxon>
        <taxon>Metazoa</taxon>
        <taxon>Spiralia</taxon>
        <taxon>Lophotrochozoa</taxon>
        <taxon>Mollusca</taxon>
        <taxon>Cephalopoda</taxon>
        <taxon>Coleoidea</taxon>
        <taxon>Octopodiformes</taxon>
        <taxon>Octopoda</taxon>
        <taxon>Incirrata</taxon>
        <taxon>Octopodidae</taxon>
        <taxon>Octopus</taxon>
    </lineage>
</organism>
<feature type="region of interest" description="Disordered" evidence="2">
    <location>
        <begin position="881"/>
        <end position="910"/>
    </location>
</feature>
<feature type="region of interest" description="Disordered" evidence="2">
    <location>
        <begin position="17"/>
        <end position="157"/>
    </location>
</feature>
<feature type="compositionally biased region" description="Polar residues" evidence="2">
    <location>
        <begin position="886"/>
        <end position="910"/>
    </location>
</feature>
<evidence type="ECO:0000259" key="3">
    <source>
        <dbReference type="SMART" id="SM00164"/>
    </source>
</evidence>
<feature type="compositionally biased region" description="Low complexity" evidence="2">
    <location>
        <begin position="1181"/>
        <end position="1190"/>
    </location>
</feature>
<feature type="region of interest" description="Disordered" evidence="2">
    <location>
        <begin position="1246"/>
        <end position="1270"/>
    </location>
</feature>
<dbReference type="SUPFAM" id="SSF47923">
    <property type="entry name" value="Ypt/Rab-GAP domain of gyp1p"/>
    <property type="match status" value="2"/>
</dbReference>
<dbReference type="PANTHER" id="PTHR13399:SF4">
    <property type="entry name" value="TBC1 DOMAIN FAMILY MEMBER 30"/>
    <property type="match status" value="1"/>
</dbReference>
<dbReference type="FunFam" id="1.10.8.270:FF:000009">
    <property type="entry name" value="TBC1 domain family member 30"/>
    <property type="match status" value="1"/>
</dbReference>
<dbReference type="FunFam" id="1.10.472.80:FF:000011">
    <property type="entry name" value="TBC1 domain family member 30"/>
    <property type="match status" value="1"/>
</dbReference>
<dbReference type="InterPro" id="IPR000195">
    <property type="entry name" value="Rab-GAP-TBC_dom"/>
</dbReference>
<gene>
    <name evidence="4" type="ORF">OCTVUL_1B015791</name>
</gene>
<dbReference type="Pfam" id="PF00566">
    <property type="entry name" value="RabGAP-TBC"/>
    <property type="match status" value="1"/>
</dbReference>
<dbReference type="GO" id="GO:0005783">
    <property type="term" value="C:endoplasmic reticulum"/>
    <property type="evidence" value="ECO:0007669"/>
    <property type="project" value="TreeGrafter"/>
</dbReference>
<feature type="domain" description="Rab-GAP TBC" evidence="3">
    <location>
        <begin position="392"/>
        <end position="627"/>
    </location>
</feature>
<feature type="compositionally biased region" description="Polar residues" evidence="2">
    <location>
        <begin position="1033"/>
        <end position="1064"/>
    </location>
</feature>
<feature type="compositionally biased region" description="Polar residues" evidence="2">
    <location>
        <begin position="40"/>
        <end position="52"/>
    </location>
</feature>
<dbReference type="Gene3D" id="1.10.8.270">
    <property type="entry name" value="putative rabgap domain of human tbc1 domain family member 14 like domains"/>
    <property type="match status" value="1"/>
</dbReference>